<proteinExistence type="predicted"/>
<dbReference type="Proteomes" id="UP001303407">
    <property type="component" value="Chromosome"/>
</dbReference>
<keyword evidence="3" id="KW-1185">Reference proteome</keyword>
<evidence type="ECO:0000259" key="1">
    <source>
        <dbReference type="Pfam" id="PF08463"/>
    </source>
</evidence>
<accession>A0ABY9Y2W4</accession>
<gene>
    <name evidence="2" type="ORF">RHP49_16930</name>
</gene>
<organism evidence="2 3">
    <name type="scientific">Thalassobellus suaedae</name>
    <dbReference type="NCBI Taxonomy" id="3074124"/>
    <lineage>
        <taxon>Bacteria</taxon>
        <taxon>Pseudomonadati</taxon>
        <taxon>Bacteroidota</taxon>
        <taxon>Flavobacteriia</taxon>
        <taxon>Flavobacteriales</taxon>
        <taxon>Flavobacteriaceae</taxon>
        <taxon>Thalassobellus</taxon>
    </lineage>
</organism>
<dbReference type="Pfam" id="PF08463">
    <property type="entry name" value="EcoEI_R_C"/>
    <property type="match status" value="1"/>
</dbReference>
<protein>
    <submittedName>
        <fullName evidence="2">Type I restriction-modification enzyme R subunit C-terminal domain-containing protein</fullName>
    </submittedName>
</protein>
<feature type="domain" description="EcoEI R protein C-terminal" evidence="1">
    <location>
        <begin position="10"/>
        <end position="137"/>
    </location>
</feature>
<name>A0ABY9Y2W4_9FLAO</name>
<dbReference type="InterPro" id="IPR013670">
    <property type="entry name" value="EcoEI_R_C_dom"/>
</dbReference>
<evidence type="ECO:0000313" key="3">
    <source>
        <dbReference type="Proteomes" id="UP001303407"/>
    </source>
</evidence>
<sequence length="140" mass="16085">MISFKSGMLQKKKEELIKELAEHGVLLEALREEVGQDLDDFDLICHIAFDQPALTRQERANNVRKRNYFGKYSETAQRVLNSLLDKYEQEGIISIEQGSVLKVKPLNQMGSPVELVRAFGKKKDFDKAIQELENEIYNIA</sequence>
<dbReference type="EMBL" id="CP134536">
    <property type="protein sequence ID" value="WNH12559.1"/>
    <property type="molecule type" value="Genomic_DNA"/>
</dbReference>
<evidence type="ECO:0000313" key="2">
    <source>
        <dbReference type="EMBL" id="WNH12559.1"/>
    </source>
</evidence>
<reference evidence="2 3" key="1">
    <citation type="submission" date="2023-09" db="EMBL/GenBank/DDBJ databases">
        <title>Thalassobella suaedae gen. nov., sp. nov., a marine bacterium of the family Flavobacteriaceae isolated from a halophyte Suaeda japonica.</title>
        <authorList>
            <person name="Lee S.Y."/>
            <person name="Hwang C.Y."/>
        </authorList>
    </citation>
    <scope>NUCLEOTIDE SEQUENCE [LARGE SCALE GENOMIC DNA]</scope>
    <source>
        <strain evidence="2 3">HL-DH10</strain>
    </source>
</reference>